<comment type="similarity">
    <text evidence="4">Belongs to the MT-A70-like family.</text>
</comment>
<dbReference type="PANTHER" id="PTHR12829">
    <property type="entry name" value="N6-ADENOSINE-METHYLTRANSFERASE"/>
    <property type="match status" value="1"/>
</dbReference>
<dbReference type="GO" id="GO:0008757">
    <property type="term" value="F:S-adenosylmethionine-dependent methyltransferase activity"/>
    <property type="evidence" value="ECO:0007669"/>
    <property type="project" value="UniProtKB-ARBA"/>
</dbReference>
<evidence type="ECO:0000256" key="2">
    <source>
        <dbReference type="ARBA" id="ARBA00022679"/>
    </source>
</evidence>
<proteinExistence type="inferred from homology"/>
<dbReference type="EMBL" id="MW218448">
    <property type="protein sequence ID" value="QWY91784.1"/>
    <property type="molecule type" value="Genomic_DNA"/>
</dbReference>
<keyword evidence="2" id="KW-0808">Transferase</keyword>
<dbReference type="AlphaFoldDB" id="A0A0B0EZZ6"/>
<accession>A0A0B0EZZ6</accession>
<dbReference type="Pfam" id="PF05063">
    <property type="entry name" value="MT-A70"/>
    <property type="match status" value="1"/>
</dbReference>
<evidence type="ECO:0000313" key="6">
    <source>
        <dbReference type="EMBL" id="QWY91784.1"/>
    </source>
</evidence>
<evidence type="ECO:0000256" key="1">
    <source>
        <dbReference type="ARBA" id="ARBA00022603"/>
    </source>
</evidence>
<keyword evidence="1 5" id="KW-0489">Methyltransferase</keyword>
<name>A0A0B0EZZ6_AERSS</name>
<organism evidence="5">
    <name type="scientific">Aeromonas salmonicida subsp. salmonicida</name>
    <dbReference type="NCBI Taxonomy" id="29491"/>
    <lineage>
        <taxon>Bacteria</taxon>
        <taxon>Pseudomonadati</taxon>
        <taxon>Pseudomonadota</taxon>
        <taxon>Gammaproteobacteria</taxon>
        <taxon>Aeromonadales</taxon>
        <taxon>Aeromonadaceae</taxon>
        <taxon>Aeromonas</taxon>
    </lineage>
</organism>
<reference evidence="5" key="2">
    <citation type="journal article" date="2015" name="Vet. Microbiol.">
        <title>Variants of a genomic island in Aeromonas salmonicida subsp. salmonicida link isolates with their geographical origins.</title>
        <authorList>
            <person name="Emond-Rheault J.G."/>
            <person name="Vincent A.T."/>
            <person name="Trudel M.V."/>
            <person name="Brochu F."/>
            <person name="Boyle B."/>
            <person name="Tanaka K.H."/>
            <person name="Attere S.A."/>
            <person name="Jubinville E."/>
            <person name="Loch T.P."/>
            <person name="Winters A.D."/>
            <person name="Faisal M."/>
            <person name="Frenette M."/>
            <person name="Derome N."/>
            <person name="Charette S.J."/>
        </authorList>
    </citation>
    <scope>NUCLEOTIDE SEQUENCE</scope>
    <source>
        <strain evidence="5">09-0167</strain>
    </source>
</reference>
<evidence type="ECO:0000313" key="5">
    <source>
        <dbReference type="EMBL" id="AIZ49693.1"/>
    </source>
</evidence>
<dbReference type="EMBL" id="KJ626180">
    <property type="protein sequence ID" value="AIZ49693.1"/>
    <property type="molecule type" value="Genomic_DNA"/>
</dbReference>
<dbReference type="PROSITE" id="PS51143">
    <property type="entry name" value="MT_A70"/>
    <property type="match status" value="1"/>
</dbReference>
<keyword evidence="3" id="KW-0949">S-adenosyl-L-methionine</keyword>
<dbReference type="REBASE" id="99640">
    <property type="entry name" value="M.Asa9ORFAP"/>
</dbReference>
<dbReference type="RefSeq" id="WP_043144099.1">
    <property type="nucleotide sequence ID" value="NZ_JADKRF010000006.1"/>
</dbReference>
<dbReference type="InterPro" id="IPR007757">
    <property type="entry name" value="MT-A70-like"/>
</dbReference>
<reference evidence="5" key="1">
    <citation type="submission" date="2014-03" db="EMBL/GenBank/DDBJ databases">
        <authorList>
            <person name="Emond-Rheault J.-G."/>
            <person name="Trudel M.V."/>
            <person name="Vincent A.T."/>
            <person name="Brochu F."/>
            <person name="Boyle B."/>
            <person name="Tanaka K.H."/>
            <person name="Attere S.A."/>
            <person name="Jubinville E."/>
            <person name="Frenette M."/>
            <person name="Derome N."/>
            <person name="Charette S.J."/>
        </authorList>
    </citation>
    <scope>NUCLEOTIDE SEQUENCE</scope>
    <source>
        <strain evidence="5">09-0167</strain>
    </source>
</reference>
<dbReference type="PANTHER" id="PTHR12829:SF7">
    <property type="entry name" value="N6-ADENOSINE-METHYLTRANSFERASE CATALYTIC SUBUNIT"/>
    <property type="match status" value="1"/>
</dbReference>
<evidence type="ECO:0000256" key="4">
    <source>
        <dbReference type="PROSITE-ProRule" id="PRU00489"/>
    </source>
</evidence>
<sequence>MNIDILSTSRKYRVIYADPAWQFKSKKSGGSMKSGAAQVYSVTSIDDMKALPVARLADDNCMLIMWWVGSMPQEAIDLCRAWGFRAMTMTGFVWEKRTTKDKPHFGMGWATRAGAECALIGIKGKVSSLVIDKAVRSVIRAKVGRHSEKPNEFREAIEKLCGDVPRIELFARQAAPGWDCWGNEAPSIPEQSAA</sequence>
<evidence type="ECO:0000256" key="3">
    <source>
        <dbReference type="ARBA" id="ARBA00022691"/>
    </source>
</evidence>
<protein>
    <submittedName>
        <fullName evidence="6">Adenine methylase</fullName>
    </submittedName>
    <submittedName>
        <fullName evidence="5">Adenine phage methylase</fullName>
    </submittedName>
</protein>
<dbReference type="GO" id="GO:0032259">
    <property type="term" value="P:methylation"/>
    <property type="evidence" value="ECO:0007669"/>
    <property type="project" value="UniProtKB-KW"/>
</dbReference>
<reference evidence="6" key="3">
    <citation type="journal article" date="2021" name="FEMS Microbiol. Lett.">
        <title>AsaGEI2d: a new variant of a genomic island identified in a group of Aeromonas salmonicida subsp. salmonicida isolated from France, which bears the pAsa7 plasmid.</title>
        <authorList>
            <person name="Vincent A.T."/>
            <person name="Intertaglia L."/>
            <person name="Loyer V."/>
            <person name="Paquet V.E."/>
            <person name="Adouane E."/>
            <person name="Martin P."/>
            <person name="Berard C."/>
            <person name="Lami R."/>
            <person name="Charette S.J."/>
        </authorList>
    </citation>
    <scope>NUCLEOTIDE SEQUENCE</scope>
    <source>
        <strain evidence="6">BBCC2887</strain>
    </source>
</reference>
<dbReference type="GO" id="GO:0008173">
    <property type="term" value="F:RNA methyltransferase activity"/>
    <property type="evidence" value="ECO:0007669"/>
    <property type="project" value="UniProtKB-ARBA"/>
</dbReference>